<reference evidence="2" key="1">
    <citation type="journal article" date="2021" name="Proc. Natl. Acad. Sci. U.S.A.">
        <title>A Catalog of Tens of Thousands of Viruses from Human Metagenomes Reveals Hidden Associations with Chronic Diseases.</title>
        <authorList>
            <person name="Tisza M.J."/>
            <person name="Buck C.B."/>
        </authorList>
    </citation>
    <scope>NUCLEOTIDE SEQUENCE</scope>
    <source>
        <strain evidence="2">CtJ7x27</strain>
    </source>
</reference>
<accession>A0A8S5S3W3</accession>
<protein>
    <submittedName>
        <fullName evidence="2">Uncharacterized protein</fullName>
    </submittedName>
</protein>
<dbReference type="EMBL" id="BK032517">
    <property type="protein sequence ID" value="DAF45708.1"/>
    <property type="molecule type" value="Genomic_DNA"/>
</dbReference>
<sequence length="29" mass="3473">MFWVVVWVWWAMGRPIPVITVRVLAFLVT</sequence>
<evidence type="ECO:0000256" key="1">
    <source>
        <dbReference type="SAM" id="Phobius"/>
    </source>
</evidence>
<organism evidence="2">
    <name type="scientific">Siphoviridae sp. ctJ7x27</name>
    <dbReference type="NCBI Taxonomy" id="2827835"/>
    <lineage>
        <taxon>Viruses</taxon>
        <taxon>Duplodnaviria</taxon>
        <taxon>Heunggongvirae</taxon>
        <taxon>Uroviricota</taxon>
        <taxon>Caudoviricetes</taxon>
    </lineage>
</organism>
<keyword evidence="1" id="KW-0812">Transmembrane</keyword>
<evidence type="ECO:0000313" key="2">
    <source>
        <dbReference type="EMBL" id="DAF45708.1"/>
    </source>
</evidence>
<name>A0A8S5S3W3_9CAUD</name>
<proteinExistence type="predicted"/>
<keyword evidence="1" id="KW-1133">Transmembrane helix</keyword>
<feature type="transmembrane region" description="Helical" evidence="1">
    <location>
        <begin position="6"/>
        <end position="28"/>
    </location>
</feature>
<keyword evidence="1" id="KW-0472">Membrane</keyword>